<dbReference type="Proteomes" id="UP000095287">
    <property type="component" value="Unplaced"/>
</dbReference>
<keyword evidence="2 4" id="KW-0175">Coiled coil</keyword>
<feature type="chain" id="PRO_5009311524" evidence="5">
    <location>
        <begin position="25"/>
        <end position="208"/>
    </location>
</feature>
<dbReference type="PANTHER" id="PTHR15751:SF12">
    <property type="entry name" value="TRAFFICKING KINESIN-BINDING PROTEIN MILT"/>
    <property type="match status" value="1"/>
</dbReference>
<dbReference type="GO" id="GO:0006605">
    <property type="term" value="P:protein targeting"/>
    <property type="evidence" value="ECO:0007669"/>
    <property type="project" value="TreeGrafter"/>
</dbReference>
<dbReference type="GO" id="GO:0047496">
    <property type="term" value="P:vesicle transport along microtubule"/>
    <property type="evidence" value="ECO:0007669"/>
    <property type="project" value="TreeGrafter"/>
</dbReference>
<organism evidence="7 8">
    <name type="scientific">Steinernema glaseri</name>
    <dbReference type="NCBI Taxonomy" id="37863"/>
    <lineage>
        <taxon>Eukaryota</taxon>
        <taxon>Metazoa</taxon>
        <taxon>Ecdysozoa</taxon>
        <taxon>Nematoda</taxon>
        <taxon>Chromadorea</taxon>
        <taxon>Rhabditida</taxon>
        <taxon>Tylenchina</taxon>
        <taxon>Panagrolaimomorpha</taxon>
        <taxon>Strongyloidoidea</taxon>
        <taxon>Steinernematidae</taxon>
        <taxon>Steinernema</taxon>
    </lineage>
</organism>
<name>A0A1I7XW91_9BILA</name>
<dbReference type="InterPro" id="IPR006933">
    <property type="entry name" value="HAP1_N"/>
</dbReference>
<comment type="subcellular location">
    <subcellularLocation>
        <location evidence="1">Mitochondrion</location>
    </subcellularLocation>
</comment>
<evidence type="ECO:0000259" key="6">
    <source>
        <dbReference type="SMART" id="SM01424"/>
    </source>
</evidence>
<sequence length="208" mass="24247">MVAPALSLFFVVTVVCYTCGYTAPSPERKTKRKKGLVRQPSLNEYFLNLFGFFVDLKEKDLELAAQIGKSLLEQNRELQERNDFLEESLIKSNEKTNQLQHQLKQRINLLHSISDDFDDDADMTNAARERRANVESLRRRIRQLEGDNDLLRSNLAELRNQNTFLEEKERELAEEYVKQLEIANEKVSHPYAHTLSNYIIKENSQTDV</sequence>
<dbReference type="AlphaFoldDB" id="A0A1I7XW91"/>
<feature type="signal peptide" evidence="5">
    <location>
        <begin position="1"/>
        <end position="24"/>
    </location>
</feature>
<feature type="coiled-coil region" evidence="4">
    <location>
        <begin position="127"/>
        <end position="186"/>
    </location>
</feature>
<dbReference type="InterPro" id="IPR051946">
    <property type="entry name" value="Intracell_Traff-Reg"/>
</dbReference>
<dbReference type="GO" id="GO:0005739">
    <property type="term" value="C:mitochondrion"/>
    <property type="evidence" value="ECO:0007669"/>
    <property type="project" value="UniProtKB-SubCell"/>
</dbReference>
<protein>
    <submittedName>
        <fullName evidence="8">HAP1 N-terminal domain-containing protein</fullName>
    </submittedName>
</protein>
<evidence type="ECO:0000256" key="2">
    <source>
        <dbReference type="ARBA" id="ARBA00023054"/>
    </source>
</evidence>
<dbReference type="GO" id="GO:0048311">
    <property type="term" value="P:mitochondrion distribution"/>
    <property type="evidence" value="ECO:0007669"/>
    <property type="project" value="TreeGrafter"/>
</dbReference>
<dbReference type="Pfam" id="PF04849">
    <property type="entry name" value="HAP1_N"/>
    <property type="match status" value="1"/>
</dbReference>
<dbReference type="PANTHER" id="PTHR15751">
    <property type="entry name" value="TRAFFICKING KINESIN-BINDING PROTEIN"/>
    <property type="match status" value="1"/>
</dbReference>
<proteinExistence type="predicted"/>
<dbReference type="GO" id="GO:0017022">
    <property type="term" value="F:myosin binding"/>
    <property type="evidence" value="ECO:0007669"/>
    <property type="project" value="TreeGrafter"/>
</dbReference>
<evidence type="ECO:0000313" key="7">
    <source>
        <dbReference type="Proteomes" id="UP000095287"/>
    </source>
</evidence>
<evidence type="ECO:0000256" key="5">
    <source>
        <dbReference type="SAM" id="SignalP"/>
    </source>
</evidence>
<keyword evidence="3" id="KW-0496">Mitochondrion</keyword>
<reference evidence="8" key="1">
    <citation type="submission" date="2016-11" db="UniProtKB">
        <authorList>
            <consortium name="WormBaseParasite"/>
        </authorList>
    </citation>
    <scope>IDENTIFICATION</scope>
</reference>
<evidence type="ECO:0000256" key="4">
    <source>
        <dbReference type="SAM" id="Coils"/>
    </source>
</evidence>
<feature type="coiled-coil region" evidence="4">
    <location>
        <begin position="68"/>
        <end position="95"/>
    </location>
</feature>
<keyword evidence="7" id="KW-1185">Reference proteome</keyword>
<dbReference type="WBParaSite" id="L893_g1013.t1">
    <property type="protein sequence ID" value="L893_g1013.t1"/>
    <property type="gene ID" value="L893_g1013"/>
</dbReference>
<feature type="domain" description="HAP1 N-terminal" evidence="6">
    <location>
        <begin position="3"/>
        <end position="201"/>
    </location>
</feature>
<evidence type="ECO:0000256" key="3">
    <source>
        <dbReference type="ARBA" id="ARBA00023128"/>
    </source>
</evidence>
<evidence type="ECO:0000313" key="8">
    <source>
        <dbReference type="WBParaSite" id="L893_g1013.t1"/>
    </source>
</evidence>
<keyword evidence="5" id="KW-0732">Signal</keyword>
<dbReference type="SMART" id="SM01424">
    <property type="entry name" value="HAP1_N"/>
    <property type="match status" value="1"/>
</dbReference>
<evidence type="ECO:0000256" key="1">
    <source>
        <dbReference type="ARBA" id="ARBA00004173"/>
    </source>
</evidence>
<accession>A0A1I7XW91</accession>
<dbReference type="GO" id="GO:0031410">
    <property type="term" value="C:cytoplasmic vesicle"/>
    <property type="evidence" value="ECO:0007669"/>
    <property type="project" value="TreeGrafter"/>
</dbReference>